<dbReference type="Proteomes" id="UP001158576">
    <property type="component" value="Chromosome 1"/>
</dbReference>
<feature type="compositionally biased region" description="Acidic residues" evidence="1">
    <location>
        <begin position="117"/>
        <end position="144"/>
    </location>
</feature>
<reference evidence="2 3" key="1">
    <citation type="submission" date="2021-04" db="EMBL/GenBank/DDBJ databases">
        <authorList>
            <person name="Bliznina A."/>
        </authorList>
    </citation>
    <scope>NUCLEOTIDE SEQUENCE [LARGE SCALE GENOMIC DNA]</scope>
</reference>
<feature type="compositionally biased region" description="Basic and acidic residues" evidence="1">
    <location>
        <begin position="1756"/>
        <end position="1765"/>
    </location>
</feature>
<feature type="compositionally biased region" description="Basic and acidic residues" evidence="1">
    <location>
        <begin position="1308"/>
        <end position="1318"/>
    </location>
</feature>
<feature type="compositionally biased region" description="Polar residues" evidence="1">
    <location>
        <begin position="1203"/>
        <end position="1215"/>
    </location>
</feature>
<keyword evidence="3" id="KW-1185">Reference proteome</keyword>
<feature type="compositionally biased region" description="Polar residues" evidence="1">
    <location>
        <begin position="1546"/>
        <end position="1565"/>
    </location>
</feature>
<feature type="compositionally biased region" description="Acidic residues" evidence="1">
    <location>
        <begin position="1781"/>
        <end position="1795"/>
    </location>
</feature>
<feature type="compositionally biased region" description="Basic and acidic residues" evidence="1">
    <location>
        <begin position="1978"/>
        <end position="2001"/>
    </location>
</feature>
<feature type="compositionally biased region" description="Basic and acidic residues" evidence="1">
    <location>
        <begin position="1681"/>
        <end position="1704"/>
    </location>
</feature>
<proteinExistence type="predicted"/>
<feature type="region of interest" description="Disordered" evidence="1">
    <location>
        <begin position="802"/>
        <end position="909"/>
    </location>
</feature>
<evidence type="ECO:0000313" key="2">
    <source>
        <dbReference type="EMBL" id="CAG5105245.1"/>
    </source>
</evidence>
<feature type="region of interest" description="Disordered" evidence="1">
    <location>
        <begin position="1610"/>
        <end position="1798"/>
    </location>
</feature>
<sequence length="2250" mass="257798">MDDESESEETPGPSGSQGNQSPKISGTNKRTFFAEITRDSDLFHDFILVMDSIRTGTPYTRDQLKTADRVGYYTTRSNKNQDPDLPETLNMYEKTRSSNKPLFDKPANVLKFNEAELPSDDEEDEEFQPPSEEAEEDDEEEEQETITSNKLSDDEETESVTLSHQDENSRFSEKSASSTIAKKTRSQIRLPDNFDDLLNGTQFFDDEPVQQPSTSYLDMQDDTTEYDSEYMQFLNETFQTKPEELKNMNHDDERDVDYNPVPEMFQSKKTMDEEEGNEKKGNYRISKKECRDLQDDNLNDLFEQFTPKINLEEDLRRRNQSESCDAPVGEAENQENVATEEFIFYQEVEEYGMTPQQHETLQTQLHQHIQLLGQSMLLMRGDESLVEKIQYKHGFLSQADYNLCEIIETTNPSRAPDLQLVYNHAFPMREHVWATKDENFVSKKRRYDERVRWITPLSAKKMIECYLFPFIEMLPRIDKIYTQQNIKSTTLGMNIWGRNLATSPGEENLFVFYWNFYISYSEIKNCTEFIDWLRKHTIFKHFTDSFLKKLYKALRKRNPMKVPSELRNTTSSNTVVELFRDTGELPRKSITIKPIVYDNFKSARWLIKNFVVPEDDINYPVELLRIIEESEKMYRQPVYQNPRFVQQNVVMRAPRMQTRFELPWREFVAQNRSFCPILPPSVLRPYSFPQTAPPSSFPSAQLPTSCQPEVIDLVADHSPVVPPISQNIAEVELSPVIDPVPLSVPDTVPTQELLSDAVPAVKSAPLSIEAPAPNTPKFDGGILLTPEQLKRAIKKVSPKKIVNRTPINQNQDEPLDLSMKTDPKVAQSAPLDFSRTMPSQEPKQQGKKKPRKRALITTLATRPFSPLPEEGQPEKLLSDGTPAKKILFPKSPAKSSIKDPSSSKNTQRSVKIGSVTEHLLEELDPPSFSPAKNLMDAIEKSGIPTFSQPSKKSCLRQETTPDVPIRQMVPSKIIPPTQVKKVETPVTPENGPTIRSIMKLNVEEDDKHQTSEVKPRQCFSRCPAVQCDLRHISPSPSREKIVLTHQPATNPTGELRRNRQQLPPNKRIPLTTITLANDNPSKKIPTGTPLIPLNHRQFNVKESTIHMNRIRQRKLSAEIQQKPLSPELEGDKLILLAQEKIRQNSIARIRNQNPPADATTYYQSILDTTQNLQPSIHPPLRAERQSPFEEEKRIKSMIGVTNRNQNISSNPSTYSKTKDAEETTKATVKQYWNPLKSRHETEAIEVPFDPSDPPRYKEKSAVNKMKKVNHDQRRKDQSHQFHETLVEEENLAAAWGNALGKRRKKLAEKPIQEKKTEPVKQPVKQPDVSTVDTCKTKSLPVEEPTADNCDSAEEISQDSLSPERLKRSTSSVVRTANKRKLAAPNWSPIKAQKTARNEPETPAQNQPTQKHPIAPPEVHQFHPQARECHITKLLKETVINNIQADVAFIKSPSIKYEGRKSFMSLPHNKILDQLSKISPNNRALFDSLPREGDKEKFCKALRELILPGRRSIIPEILKNSGGKNDLDQDLMDTSTTTIIPAHSIFKDTSPTPNVMRLNENSTSNEAEPDTTIVPKPVMPDIVLSSANEDSMSSNPDPSVFAEKAKRIISKNKDEHGINKDSVEQQSGEKTQSIDLDATESQWETESEEEVAPPAATTEHDDDDDWETESEEEVLVPQASNKKPDQAKVVDFRQTDDQQESKDVQKIVSVDQPPNEDAHAKRKIEHPEPNLETKEKIPETSEAAAVSSKVTSAPEKNQTDAPKETIADSEEPEEIPISSTDESSEDDSDSDSDGDEVSYLNETGLNDEFEEYDHPFLKPPYTTFDLPFEFSEHMRLLPQTKLYLDTEDQCDFLFWRILFSMHDYPPELFQKQNRIYWAELLSVNMERINAWIDNQLNLLELYPKKTAAMRHLIKMNRALKGKEEFVDDPSKHRESKYWSIYFSPKYKKIKKKKLQKKFRFLSKEEFRALQKRTLEELKRREEEKRNALKESAKAEANKKSEENAPPSPKRKKAEAPAEVTKTKSLVKNKKPTPKKRPPPNLLKATVIKEAKRRSGEEERPEKKKKKSFKRMDSFIEVDGQIFFIHRLRHYAKQGHLEVVQKFCEKGVGIMADAAEGAIEGGHVSILKFVKDIGFIFPKEIATRVVDRSYQKIVLPEEIKAFLEAENVTIPDDKEEINTEKVTPQEDLTQIRSHSENLEAGISIGESRRRLIRQAEFHRKPWQPNLPIYRNDLDTNLEDCFGKGIKLTNFLH</sequence>
<gene>
    <name evidence="2" type="ORF">OKIOD_LOCUS10722</name>
</gene>
<organism evidence="2 3">
    <name type="scientific">Oikopleura dioica</name>
    <name type="common">Tunicate</name>
    <dbReference type="NCBI Taxonomy" id="34765"/>
    <lineage>
        <taxon>Eukaryota</taxon>
        <taxon>Metazoa</taxon>
        <taxon>Chordata</taxon>
        <taxon>Tunicata</taxon>
        <taxon>Appendicularia</taxon>
        <taxon>Copelata</taxon>
        <taxon>Oikopleuridae</taxon>
        <taxon>Oikopleura</taxon>
    </lineage>
</organism>
<feature type="compositionally biased region" description="Basic and acidic residues" evidence="1">
    <location>
        <begin position="164"/>
        <end position="173"/>
    </location>
</feature>
<evidence type="ECO:0000313" key="3">
    <source>
        <dbReference type="Proteomes" id="UP001158576"/>
    </source>
</evidence>
<dbReference type="EMBL" id="OU015566">
    <property type="protein sequence ID" value="CAG5105245.1"/>
    <property type="molecule type" value="Genomic_DNA"/>
</dbReference>
<feature type="region of interest" description="Disordered" evidence="1">
    <location>
        <begin position="1245"/>
        <end position="1279"/>
    </location>
</feature>
<feature type="region of interest" description="Disordered" evidence="1">
    <location>
        <begin position="1978"/>
        <end position="2067"/>
    </location>
</feature>
<feature type="compositionally biased region" description="Basic residues" evidence="1">
    <location>
        <begin position="845"/>
        <end position="854"/>
    </location>
</feature>
<accession>A0ABN7SR88</accession>
<feature type="compositionally biased region" description="Basic and acidic residues" evidence="1">
    <location>
        <begin position="1268"/>
        <end position="1279"/>
    </location>
</feature>
<feature type="compositionally biased region" description="Basic and acidic residues" evidence="1">
    <location>
        <begin position="1610"/>
        <end position="1622"/>
    </location>
</feature>
<feature type="compositionally biased region" description="Basic residues" evidence="1">
    <location>
        <begin position="2023"/>
        <end position="2036"/>
    </location>
</feature>
<feature type="region of interest" description="Disordered" evidence="1">
    <location>
        <begin position="1544"/>
        <end position="1575"/>
    </location>
</feature>
<evidence type="ECO:0000256" key="1">
    <source>
        <dbReference type="SAM" id="MobiDB-lite"/>
    </source>
</evidence>
<feature type="region of interest" description="Disordered" evidence="1">
    <location>
        <begin position="1308"/>
        <end position="1412"/>
    </location>
</feature>
<feature type="compositionally biased region" description="Basic and acidic residues" evidence="1">
    <location>
        <begin position="1252"/>
        <end position="1261"/>
    </location>
</feature>
<feature type="compositionally biased region" description="Polar residues" evidence="1">
    <location>
        <begin position="17"/>
        <end position="29"/>
    </location>
</feature>
<feature type="compositionally biased region" description="Basic and acidic residues" evidence="1">
    <location>
        <begin position="2045"/>
        <end position="2060"/>
    </location>
</feature>
<name>A0ABN7SR88_OIKDI</name>
<feature type="compositionally biased region" description="Basic and acidic residues" evidence="1">
    <location>
        <begin position="1724"/>
        <end position="1738"/>
    </location>
</feature>
<feature type="compositionally biased region" description="Polar residues" evidence="1">
    <location>
        <begin position="898"/>
        <end position="909"/>
    </location>
</feature>
<feature type="compositionally biased region" description="Polar residues" evidence="1">
    <location>
        <begin position="1623"/>
        <end position="1633"/>
    </location>
</feature>
<feature type="compositionally biased region" description="Acidic residues" evidence="1">
    <location>
        <begin position="1659"/>
        <end position="1673"/>
    </location>
</feature>
<feature type="region of interest" description="Disordered" evidence="1">
    <location>
        <begin position="1"/>
        <end position="29"/>
    </location>
</feature>
<feature type="region of interest" description="Disordered" evidence="1">
    <location>
        <begin position="1203"/>
        <end position="1222"/>
    </location>
</feature>
<protein>
    <submittedName>
        <fullName evidence="2">Oidioi.mRNA.OKI2018_I69.chr1.g1957.t1.cds</fullName>
    </submittedName>
</protein>
<feature type="region of interest" description="Disordered" evidence="1">
    <location>
        <begin position="116"/>
        <end position="193"/>
    </location>
</feature>